<name>A0A4Q8A9F8_9MICC</name>
<dbReference type="Proteomes" id="UP000292685">
    <property type="component" value="Unassembled WGS sequence"/>
</dbReference>
<evidence type="ECO:0000313" key="1">
    <source>
        <dbReference type="EMBL" id="RZU60658.1"/>
    </source>
</evidence>
<gene>
    <name evidence="1" type="ORF">EV380_0202</name>
</gene>
<dbReference type="RefSeq" id="WP_130448723.1">
    <property type="nucleotide sequence ID" value="NZ_SHLA01000001.1"/>
</dbReference>
<accession>A0A4Q8A9F8</accession>
<dbReference type="EMBL" id="SHLA01000001">
    <property type="protein sequence ID" value="RZU60658.1"/>
    <property type="molecule type" value="Genomic_DNA"/>
</dbReference>
<sequence length="143" mass="14982">MSLVFADRSEAASPCCSTDPGHDLAPLAIVAVIEAAINHRHSTVRATITGLHRGSGRIDVLLACGGAMSVYHHQLAEVADHLPLGKPCRWVPGARALIGPRVGRGRERTRRVLNVAPGPLAVCQPRPADDPVRRAAVATALAG</sequence>
<protein>
    <submittedName>
        <fullName evidence="1">Uncharacterized protein</fullName>
    </submittedName>
</protein>
<proteinExistence type="predicted"/>
<dbReference type="AlphaFoldDB" id="A0A4Q8A9F8"/>
<comment type="caution">
    <text evidence="1">The sequence shown here is derived from an EMBL/GenBank/DDBJ whole genome shotgun (WGS) entry which is preliminary data.</text>
</comment>
<keyword evidence="2" id="KW-1185">Reference proteome</keyword>
<evidence type="ECO:0000313" key="2">
    <source>
        <dbReference type="Proteomes" id="UP000292685"/>
    </source>
</evidence>
<organism evidence="1 2">
    <name type="scientific">Zhihengliuella halotolerans</name>
    <dbReference type="NCBI Taxonomy" id="370736"/>
    <lineage>
        <taxon>Bacteria</taxon>
        <taxon>Bacillati</taxon>
        <taxon>Actinomycetota</taxon>
        <taxon>Actinomycetes</taxon>
        <taxon>Micrococcales</taxon>
        <taxon>Micrococcaceae</taxon>
        <taxon>Zhihengliuella</taxon>
    </lineage>
</organism>
<reference evidence="1 2" key="1">
    <citation type="submission" date="2019-02" db="EMBL/GenBank/DDBJ databases">
        <title>Sequencing the genomes of 1000 actinobacteria strains.</title>
        <authorList>
            <person name="Klenk H.-P."/>
        </authorList>
    </citation>
    <scope>NUCLEOTIDE SEQUENCE [LARGE SCALE GENOMIC DNA]</scope>
    <source>
        <strain evidence="1 2">DSM 17364</strain>
    </source>
</reference>